<evidence type="ECO:0000313" key="1">
    <source>
        <dbReference type="EMBL" id="CAB4934721.1"/>
    </source>
</evidence>
<dbReference type="EMBL" id="CAFBNB010000161">
    <property type="protein sequence ID" value="CAB4934721.1"/>
    <property type="molecule type" value="Genomic_DNA"/>
</dbReference>
<accession>A0A6J7IVJ2</accession>
<reference evidence="1" key="1">
    <citation type="submission" date="2020-05" db="EMBL/GenBank/DDBJ databases">
        <authorList>
            <person name="Chiriac C."/>
            <person name="Salcher M."/>
            <person name="Ghai R."/>
            <person name="Kavagutti S V."/>
        </authorList>
    </citation>
    <scope>NUCLEOTIDE SEQUENCE</scope>
</reference>
<name>A0A6J7IVJ2_9ZZZZ</name>
<dbReference type="AlphaFoldDB" id="A0A6J7IVJ2"/>
<gene>
    <name evidence="1" type="ORF">UFOPK3720_00907</name>
</gene>
<sequence length="75" mass="7813">MYGIVASSGFGADVTMTSLVSSAPSTRRTISKSKLVPIGLDRIASLTCCGWSTAVPSIETMWSFGSRRPSAGESP</sequence>
<organism evidence="1">
    <name type="scientific">freshwater metagenome</name>
    <dbReference type="NCBI Taxonomy" id="449393"/>
    <lineage>
        <taxon>unclassified sequences</taxon>
        <taxon>metagenomes</taxon>
        <taxon>ecological metagenomes</taxon>
    </lineage>
</organism>
<protein>
    <submittedName>
        <fullName evidence="1">Unannotated protein</fullName>
    </submittedName>
</protein>
<proteinExistence type="predicted"/>